<dbReference type="SUPFAM" id="SSF103088">
    <property type="entry name" value="OmpA-like"/>
    <property type="match status" value="2"/>
</dbReference>
<dbReference type="InterPro" id="IPR006665">
    <property type="entry name" value="OmpA-like"/>
</dbReference>
<dbReference type="Gene3D" id="3.30.1330.60">
    <property type="entry name" value="OmpA-like domain"/>
    <property type="match status" value="2"/>
</dbReference>
<evidence type="ECO:0000256" key="1">
    <source>
        <dbReference type="ARBA" id="ARBA00004442"/>
    </source>
</evidence>
<evidence type="ECO:0000256" key="5">
    <source>
        <dbReference type="SAM" id="SignalP"/>
    </source>
</evidence>
<dbReference type="EMBL" id="JABANE010000071">
    <property type="protein sequence ID" value="NME70674.1"/>
    <property type="molecule type" value="Genomic_DNA"/>
</dbReference>
<evidence type="ECO:0000256" key="3">
    <source>
        <dbReference type="ARBA" id="ARBA00023237"/>
    </source>
</evidence>
<dbReference type="SUPFAM" id="SSF49464">
    <property type="entry name" value="Carboxypeptidase regulatory domain-like"/>
    <property type="match status" value="1"/>
</dbReference>
<feature type="chain" id="PRO_5031316606" evidence="5">
    <location>
        <begin position="23"/>
        <end position="790"/>
    </location>
</feature>
<dbReference type="Pfam" id="PF00691">
    <property type="entry name" value="OmpA"/>
    <property type="match status" value="2"/>
</dbReference>
<evidence type="ECO:0000256" key="2">
    <source>
        <dbReference type="ARBA" id="ARBA00023136"/>
    </source>
</evidence>
<comment type="caution">
    <text evidence="7">The sequence shown here is derived from an EMBL/GenBank/DDBJ whole genome shotgun (WGS) entry which is preliminary data.</text>
</comment>
<dbReference type="InterPro" id="IPR050330">
    <property type="entry name" value="Bact_OuterMem_StrucFunc"/>
</dbReference>
<dbReference type="GO" id="GO:0009279">
    <property type="term" value="C:cell outer membrane"/>
    <property type="evidence" value="ECO:0007669"/>
    <property type="project" value="UniProtKB-SubCell"/>
</dbReference>
<dbReference type="InterPro" id="IPR011659">
    <property type="entry name" value="WD40"/>
</dbReference>
<gene>
    <name evidence="7" type="ORF">HHU12_22040</name>
</gene>
<protein>
    <submittedName>
        <fullName evidence="7">OmpA family protein</fullName>
    </submittedName>
</protein>
<proteinExistence type="predicted"/>
<feature type="signal peptide" evidence="5">
    <location>
        <begin position="1"/>
        <end position="22"/>
    </location>
</feature>
<organism evidence="7 8">
    <name type="scientific">Flammeovirga aprica JL-4</name>
    <dbReference type="NCBI Taxonomy" id="694437"/>
    <lineage>
        <taxon>Bacteria</taxon>
        <taxon>Pseudomonadati</taxon>
        <taxon>Bacteroidota</taxon>
        <taxon>Cytophagia</taxon>
        <taxon>Cytophagales</taxon>
        <taxon>Flammeovirgaceae</taxon>
        <taxon>Flammeovirga</taxon>
    </lineage>
</organism>
<dbReference type="PANTHER" id="PTHR30329">
    <property type="entry name" value="STATOR ELEMENT OF FLAGELLAR MOTOR COMPLEX"/>
    <property type="match status" value="1"/>
</dbReference>
<evidence type="ECO:0000313" key="7">
    <source>
        <dbReference type="EMBL" id="NME70674.1"/>
    </source>
</evidence>
<reference evidence="7 8" key="1">
    <citation type="submission" date="2020-04" db="EMBL/GenBank/DDBJ databases">
        <title>Flammeovirga sp. SR4, a novel species isolated from seawater.</title>
        <authorList>
            <person name="Wang X."/>
        </authorList>
    </citation>
    <scope>NUCLEOTIDE SEQUENCE [LARGE SCALE GENOMIC DNA]</scope>
    <source>
        <strain evidence="7 8">ATCC 23126</strain>
    </source>
</reference>
<dbReference type="PANTHER" id="PTHR30329:SF21">
    <property type="entry name" value="LIPOPROTEIN YIAD-RELATED"/>
    <property type="match status" value="1"/>
</dbReference>
<dbReference type="InterPro" id="IPR008969">
    <property type="entry name" value="CarboxyPept-like_regulatory"/>
</dbReference>
<comment type="subcellular location">
    <subcellularLocation>
        <location evidence="1">Cell outer membrane</location>
    </subcellularLocation>
</comment>
<dbReference type="InterPro" id="IPR006664">
    <property type="entry name" value="OMP_bac"/>
</dbReference>
<dbReference type="PRINTS" id="PR01021">
    <property type="entry name" value="OMPADOMAIN"/>
</dbReference>
<dbReference type="InterPro" id="IPR036737">
    <property type="entry name" value="OmpA-like_sf"/>
</dbReference>
<feature type="domain" description="OmpA-like" evidence="6">
    <location>
        <begin position="673"/>
        <end position="790"/>
    </location>
</feature>
<evidence type="ECO:0000256" key="4">
    <source>
        <dbReference type="PROSITE-ProRule" id="PRU00473"/>
    </source>
</evidence>
<sequence length="790" mass="90406">MRKILFFVSAILLFSSFHSSFAQKLKKSSELKKHLKFAEESIEFDQYQEAIEVLLEVEEEGIKFDDWNFMMGYAYQHALYLNKSKSLDYFQRIKDRELYYEVDYYIAKALHLNHRFDEAYKLFDTFLREYKEIDEQTIANVEKYKAQCVVGQKLMRDSLDLLIVNLGENINTKYAEIVPVLSADENMMVITSRREGSTGGEIDDLSGLYYEDVYVTYRDEEGEWKKVKPISKNINTVHHDAAVGVSPDGNTLFLYHADGKIGKNGESGGDVYQSKWNGIDWTKPKPLPETINSAFSETHASISADGKSLYFTSTRKDKKALGGQDIYVSHLKADGTWGEAQNLGPNINTEHDEEGPFVHPNGKILYFSSKGHEGMGGYDIFYSEWNEEQQQWGKAKNIGYPINTADHDVFYVISSDGERGYFSSIREDSFGGPDIYMAMIPSKQITLIAMNGEVRDAENNNLIEAQITVVDNNTGEVVQDLKAEGGKYLFYLDPNRNYGFRVKQDGYLFHSKNIYIPEQTDYIEISETIALQKIGDLKRENLKNIFFQERGLVSTSEYELSDLAKFIKSVDGYVVDVNVHSAKYEGKDSLEVLNLSQMNAESIFKELVTNGVDMEKLSVHGYGWQYPVASNQSQLGRLKNERIEYVVRTPEEIVVFEEIVEDVEEPLPQLTPHLGEVMDIAGTITFAFGSNTITDESYRIIAQVFDVMYRYPNLVVEVGGHTDNRGSKSFNDKLGEKRARIVVQELVRMGIERDRLQYRTFGFDMPIADNNTEEGRKKNRRISFTPLMFR</sequence>
<dbReference type="Pfam" id="PF07676">
    <property type="entry name" value="PD40"/>
    <property type="match status" value="3"/>
</dbReference>
<evidence type="ECO:0000259" key="6">
    <source>
        <dbReference type="PROSITE" id="PS51123"/>
    </source>
</evidence>
<dbReference type="InterPro" id="IPR011042">
    <property type="entry name" value="6-blade_b-propeller_TolB-like"/>
</dbReference>
<keyword evidence="3" id="KW-0998">Cell outer membrane</keyword>
<name>A0A7X9RY00_9BACT</name>
<keyword evidence="5" id="KW-0732">Signal</keyword>
<keyword evidence="2 4" id="KW-0472">Membrane</keyword>
<accession>A0A7X9RY00</accession>
<dbReference type="CDD" id="cd07185">
    <property type="entry name" value="OmpA_C-like"/>
    <property type="match status" value="1"/>
</dbReference>
<dbReference type="SUPFAM" id="SSF82171">
    <property type="entry name" value="DPP6 N-terminal domain-like"/>
    <property type="match status" value="1"/>
</dbReference>
<dbReference type="Gene3D" id="2.120.10.30">
    <property type="entry name" value="TolB, C-terminal domain"/>
    <property type="match status" value="1"/>
</dbReference>
<dbReference type="AlphaFoldDB" id="A0A7X9RY00"/>
<keyword evidence="8" id="KW-1185">Reference proteome</keyword>
<dbReference type="RefSeq" id="WP_169658907.1">
    <property type="nucleotide sequence ID" value="NZ_JABANE010000071.1"/>
</dbReference>
<dbReference type="PROSITE" id="PS51123">
    <property type="entry name" value="OMPA_2"/>
    <property type="match status" value="1"/>
</dbReference>
<dbReference type="Proteomes" id="UP000576082">
    <property type="component" value="Unassembled WGS sequence"/>
</dbReference>
<evidence type="ECO:0000313" key="8">
    <source>
        <dbReference type="Proteomes" id="UP000576082"/>
    </source>
</evidence>